<organism evidence="1">
    <name type="scientific">Plasmopara viticola lesion associated polymycovirus 5</name>
    <dbReference type="NCBI Taxonomy" id="2695352"/>
    <lineage>
        <taxon>Viruses</taxon>
        <taxon>Riboviria</taxon>
    </lineage>
</organism>
<proteinExistence type="predicted"/>
<name>A0A6B9QQI6_9VIRU</name>
<accession>A0A6B9QQI6</accession>
<evidence type="ECO:0000313" key="1">
    <source>
        <dbReference type="EMBL" id="QHG11075.1"/>
    </source>
</evidence>
<dbReference type="EMBL" id="MN557037">
    <property type="protein sequence ID" value="QHG11075.1"/>
    <property type="molecule type" value="Genomic_RNA"/>
</dbReference>
<reference evidence="1" key="1">
    <citation type="journal article" date="2020" name="Virus Evol.">
        <title>Analysis of the virome associated to grapevine downy mildew lesions reveals new mycovirus lineages.</title>
        <authorList>
            <person name="Chiapello M."/>
            <person name="Rodriguez-Romero J."/>
            <person name="Ayllon M.A."/>
            <person name="Turina M."/>
        </authorList>
    </citation>
    <scope>NUCLEOTIDE SEQUENCE</scope>
    <source>
        <strain evidence="1">DMG-B_DN52266</strain>
    </source>
</reference>
<sequence>MAGNLARLRSLVLASDADSLVIATLIFHGFPDPTIQQTITAPEVESYVEWMMRSPYPSYGRLAGKTFRSREELFDLLARFDTSASRGVADLVNAMATADAAWDRRARAAATNDVVANTANAAILSGQSALEFVALENVVAAGYATVTAATTAIELLIKSRGIDRLGEDTMQLRRSRKAIAASWVEAATGLRRHFISPWFLSKQACLCLLAHYVRDAHRLRVQDVAQKRGQTAISYEARAGLEAVRSILEPAAAILRNCRYDPEMLAFVDMHGRKAYDIATRVKHVLVAFSYVHSRGSSDVLMELANARLALQAPDVSACQAYADFEEAEDVDEMGMMVLFARTLHDTRDQRDELGYGDGLNKPPCIGYVMRARGDEERNSVACMARCQEVASTLRFRGEDAQQQLFAVHWEGDLDPDIVIAGLAVAKIDVAVDVGVASVSVPGAPASVGESESSYIVLLASAEQRGLSRILRLPYPTGLSVDARIQLLSEFYTSSGPGSVVYLGGGSTMSGKPSAQTCADANAIAKMVSSQVSALTTVFGTCDFILPSMCGIHARRSTRDRALETNGVFEAGCHQCETFGRGLRDVVELISMPGVRFVKPRSAYAHNSHFAVEVYGTGDPEFDDTATTISASNFITATRNAGWGGELLIPERGDPYHKNFMDAMSLITRMSYEQLAGANPPGPVPDADLASIARSLN</sequence>
<protein>
    <submittedName>
        <fullName evidence="1">Uncharacterized protein</fullName>
    </submittedName>
</protein>